<dbReference type="AlphaFoldDB" id="A0A6P4EUK2"/>
<dbReference type="OMA" id="RETHEGP"/>
<protein>
    <submittedName>
        <fullName evidence="3">Uncharacterized protein LOC108044299</fullName>
    </submittedName>
</protein>
<evidence type="ECO:0000313" key="3">
    <source>
        <dbReference type="RefSeq" id="XP_016978763.1"/>
    </source>
</evidence>
<gene>
    <name evidence="3" type="primary">LOC108044299</name>
    <name evidence="1" type="synonym">108044299</name>
</gene>
<reference evidence="3" key="2">
    <citation type="submission" date="2025-04" db="UniProtKB">
        <authorList>
            <consortium name="RefSeq"/>
        </authorList>
    </citation>
    <scope>IDENTIFICATION</scope>
</reference>
<accession>A0A6P4EUK2</accession>
<evidence type="ECO:0000313" key="2">
    <source>
        <dbReference type="Proteomes" id="UP001652680"/>
    </source>
</evidence>
<name>A0A6P4EUK2_DRORH</name>
<dbReference type="EnsemblMetazoa" id="XM_017123274.2">
    <property type="protein sequence ID" value="XP_016978763.1"/>
    <property type="gene ID" value="LOC108044299"/>
</dbReference>
<keyword evidence="2" id="KW-1185">Reference proteome</keyword>
<proteinExistence type="predicted"/>
<dbReference type="RefSeq" id="XP_016978763.1">
    <property type="nucleotide sequence ID" value="XM_017123274.1"/>
</dbReference>
<organism evidence="3">
    <name type="scientific">Drosophila rhopaloa</name>
    <name type="common">Fruit fly</name>
    <dbReference type="NCBI Taxonomy" id="1041015"/>
    <lineage>
        <taxon>Eukaryota</taxon>
        <taxon>Metazoa</taxon>
        <taxon>Ecdysozoa</taxon>
        <taxon>Arthropoda</taxon>
        <taxon>Hexapoda</taxon>
        <taxon>Insecta</taxon>
        <taxon>Pterygota</taxon>
        <taxon>Neoptera</taxon>
        <taxon>Endopterygota</taxon>
        <taxon>Diptera</taxon>
        <taxon>Brachycera</taxon>
        <taxon>Muscomorpha</taxon>
        <taxon>Ephydroidea</taxon>
        <taxon>Drosophilidae</taxon>
        <taxon>Drosophila</taxon>
        <taxon>Sophophora</taxon>
    </lineage>
</organism>
<reference evidence="2" key="1">
    <citation type="journal article" date="2021" name="Elife">
        <title>Highly contiguous assemblies of 101 drosophilid genomes.</title>
        <authorList>
            <person name="Kim B.Y."/>
            <person name="Wang J.R."/>
            <person name="Miller D.E."/>
            <person name="Barmina O."/>
            <person name="Delaney E."/>
            <person name="Thompson A."/>
            <person name="Comeault A.A."/>
            <person name="Peede D."/>
            <person name="D'Agostino E.R."/>
            <person name="Pelaez J."/>
            <person name="Aguilar J.M."/>
            <person name="Haji D."/>
            <person name="Matsunaga T."/>
            <person name="Armstrong E.E."/>
            <person name="Zych M."/>
            <person name="Ogawa Y."/>
            <person name="Stamenkovic-Radak M."/>
            <person name="Jelic M."/>
            <person name="Veselinovic M.S."/>
            <person name="Tanaskovic M."/>
            <person name="Eric P."/>
            <person name="Gao J.J."/>
            <person name="Katoh T.K."/>
            <person name="Toda M.J."/>
            <person name="Watabe H."/>
            <person name="Watada M."/>
            <person name="Davis J.S."/>
            <person name="Moyle L.C."/>
            <person name="Manoli G."/>
            <person name="Bertolini E."/>
            <person name="Kostal V."/>
            <person name="Hawley R.S."/>
            <person name="Takahashi A."/>
            <person name="Jones C.D."/>
            <person name="Price D.K."/>
            <person name="Whiteman N."/>
            <person name="Kopp A."/>
            <person name="Matute D.R."/>
            <person name="Petrov D.A."/>
        </authorList>
    </citation>
    <scope>NUCLEOTIDE SEQUENCE [LARGE SCALE GENOMIC DNA]</scope>
</reference>
<evidence type="ECO:0000313" key="1">
    <source>
        <dbReference type="EnsemblMetazoa" id="XP_016978763.1"/>
    </source>
</evidence>
<dbReference type="Proteomes" id="UP001652680">
    <property type="component" value="Unassembled WGS sequence"/>
</dbReference>
<dbReference type="GeneID" id="108044299"/>
<reference evidence="1" key="3">
    <citation type="submission" date="2025-05" db="UniProtKB">
        <authorList>
            <consortium name="EnsemblMetazoa"/>
        </authorList>
    </citation>
    <scope>IDENTIFICATION</scope>
</reference>
<sequence length="73" mass="7811">MDGGGDNQLAMQSLRSRRRSRAFFPYYAGAARETHEGPVPAQGDEVALQMAIHALILAELAEDSGFESGDESG</sequence>